<dbReference type="KEGG" id="mgz:GCW_03705"/>
<organism evidence="9 10">
    <name type="scientific">Mycoplasmoides gallisepticum S6</name>
    <dbReference type="NCBI Taxonomy" id="1006581"/>
    <lineage>
        <taxon>Bacteria</taxon>
        <taxon>Bacillati</taxon>
        <taxon>Mycoplasmatota</taxon>
        <taxon>Mycoplasmoidales</taxon>
        <taxon>Mycoplasmoidaceae</taxon>
        <taxon>Mycoplasmoides</taxon>
    </lineage>
</organism>
<reference evidence="9 10" key="1">
    <citation type="journal article" date="2011" name="PLoS ONE">
        <title>Core proteome of the minimal cell: comparative proteomics of three mollicute species.</title>
        <authorList>
            <person name="Fisunov G.Y."/>
            <person name="Alexeev D.G."/>
            <person name="Bazaleev N.A."/>
            <person name="Ladygina V.G."/>
            <person name="Galyamina M.A."/>
            <person name="Kondratov I.G."/>
            <person name="Zhukova N.A."/>
            <person name="Serebryakova M.V."/>
            <person name="Demina I.A."/>
            <person name="Govorun V.M."/>
        </authorList>
    </citation>
    <scope>NUCLEOTIDE SEQUENCE [LARGE SCALE GENOMIC DNA]</scope>
    <source>
        <strain evidence="9 10">S6</strain>
    </source>
</reference>
<dbReference type="EMBL" id="CP006916">
    <property type="protein sequence ID" value="AHB99915.1"/>
    <property type="molecule type" value="Genomic_DNA"/>
</dbReference>
<dbReference type="InterPro" id="IPR013029">
    <property type="entry name" value="YchF_C"/>
</dbReference>
<accession>A0A0F6CLE3</accession>
<dbReference type="SUPFAM" id="SSF52540">
    <property type="entry name" value="P-loop containing nucleoside triphosphate hydrolases"/>
    <property type="match status" value="1"/>
</dbReference>
<evidence type="ECO:0000256" key="3">
    <source>
        <dbReference type="ARBA" id="ARBA00022741"/>
    </source>
</evidence>
<dbReference type="HOGENOM" id="CLU_018395_0_1_14"/>
<keyword evidence="3 6" id="KW-0547">Nucleotide-binding</keyword>
<sequence length="367" mass="41493">MLKAGIIGLPNVGKSTLFNAITNANSLVANYPFATIEPSFGIVELLDDRLNQLAKQIKPDKVVYATIMFVDIAGLVKNASKGEGLGNKFLSNIREVDCLIHVVRCFDNKNIAHVHNHVDPVNDIETINLELIISDLEIVDNRINKIKRKYESGDRTVVVEYELLTKIKKTLELNQMLDLSEYTQEELTIIKNFNLLTAKPRIYVGNINDKYLTDPLKSPHVQALADFCQKHSEQYLTISAEIEQEISNFFGQGKELEEITELFGIKETGLNKIAFKAYEMLGLCTFFTYGKKEVRAWTFKKNSLAPTCAGIIHSDLERGFIKAEVIYWSDLIQYGSELKAKEAGKLRLEGKQYVVEDGDVITFKFNV</sequence>
<dbReference type="GO" id="GO:0005525">
    <property type="term" value="F:GTP binding"/>
    <property type="evidence" value="ECO:0007669"/>
    <property type="project" value="InterPro"/>
</dbReference>
<protein>
    <recommendedName>
        <fullName evidence="6">Ribosome-binding ATPase YchF</fullName>
    </recommendedName>
</protein>
<dbReference type="InterPro" id="IPR031167">
    <property type="entry name" value="G_OBG"/>
</dbReference>
<keyword evidence="5" id="KW-0460">Magnesium</keyword>
<evidence type="ECO:0000313" key="10">
    <source>
        <dbReference type="Proteomes" id="UP000018735"/>
    </source>
</evidence>
<dbReference type="eggNOG" id="COG0012">
    <property type="taxonomic scope" value="Bacteria"/>
</dbReference>
<evidence type="ECO:0000259" key="8">
    <source>
        <dbReference type="PROSITE" id="PS51880"/>
    </source>
</evidence>
<dbReference type="Pfam" id="PF01926">
    <property type="entry name" value="MMR_HSR1"/>
    <property type="match status" value="1"/>
</dbReference>
<evidence type="ECO:0000256" key="4">
    <source>
        <dbReference type="ARBA" id="ARBA00022840"/>
    </source>
</evidence>
<dbReference type="SUPFAM" id="SSF81271">
    <property type="entry name" value="TGS-like"/>
    <property type="match status" value="1"/>
</dbReference>
<dbReference type="CDD" id="cd04867">
    <property type="entry name" value="TGS_YchF_OLA1"/>
    <property type="match status" value="1"/>
</dbReference>
<evidence type="ECO:0000256" key="5">
    <source>
        <dbReference type="ARBA" id="ARBA00022842"/>
    </source>
</evidence>
<dbReference type="PROSITE" id="PS51880">
    <property type="entry name" value="TGS"/>
    <property type="match status" value="1"/>
</dbReference>
<feature type="binding site" evidence="6">
    <location>
        <begin position="11"/>
        <end position="16"/>
    </location>
    <ligand>
        <name>ATP</name>
        <dbReference type="ChEBI" id="CHEBI:30616"/>
    </ligand>
</feature>
<dbReference type="GO" id="GO:0046872">
    <property type="term" value="F:metal ion binding"/>
    <property type="evidence" value="ECO:0007669"/>
    <property type="project" value="UniProtKB-KW"/>
</dbReference>
<proteinExistence type="inferred from homology"/>
<dbReference type="PANTHER" id="PTHR23305:SF18">
    <property type="entry name" value="OBG-TYPE G DOMAIN-CONTAINING PROTEIN"/>
    <property type="match status" value="1"/>
</dbReference>
<dbReference type="PRINTS" id="PR00326">
    <property type="entry name" value="GTP1OBG"/>
</dbReference>
<dbReference type="GO" id="GO:0016887">
    <property type="term" value="F:ATP hydrolysis activity"/>
    <property type="evidence" value="ECO:0007669"/>
    <property type="project" value="UniProtKB-UniRule"/>
</dbReference>
<gene>
    <name evidence="6 9" type="primary">ychF</name>
    <name evidence="9" type="ORF">GCW_03705</name>
</gene>
<dbReference type="NCBIfam" id="TIGR00092">
    <property type="entry name" value="redox-regulated ATPase YchF"/>
    <property type="match status" value="1"/>
</dbReference>
<evidence type="ECO:0000313" key="9">
    <source>
        <dbReference type="EMBL" id="AHB99915.1"/>
    </source>
</evidence>
<comment type="function">
    <text evidence="6">ATPase that binds to both the 70S ribosome and the 50S ribosomal subunit in a nucleotide-independent manner.</text>
</comment>
<dbReference type="InterPro" id="IPR027417">
    <property type="entry name" value="P-loop_NTPase"/>
</dbReference>
<dbReference type="InterPro" id="IPR023192">
    <property type="entry name" value="TGS-like_dom_sf"/>
</dbReference>
<dbReference type="HAMAP" id="MF_00944">
    <property type="entry name" value="YchF_OLA1_ATPase"/>
    <property type="match status" value="1"/>
</dbReference>
<dbReference type="AlphaFoldDB" id="A0A0F6CLE3"/>
<evidence type="ECO:0000259" key="7">
    <source>
        <dbReference type="PROSITE" id="PS51710"/>
    </source>
</evidence>
<feature type="domain" description="OBG-type G" evidence="7">
    <location>
        <begin position="2"/>
        <end position="258"/>
    </location>
</feature>
<dbReference type="PIRSF" id="PIRSF006641">
    <property type="entry name" value="CHP00092"/>
    <property type="match status" value="1"/>
</dbReference>
<dbReference type="RefSeq" id="WP_011883452.1">
    <property type="nucleotide sequence ID" value="NC_023030.2"/>
</dbReference>
<dbReference type="PROSITE" id="PS51710">
    <property type="entry name" value="G_OBG"/>
    <property type="match status" value="1"/>
</dbReference>
<dbReference type="InterPro" id="IPR041706">
    <property type="entry name" value="YchF_N"/>
</dbReference>
<comment type="cofactor">
    <cofactor evidence="1">
        <name>Mg(2+)</name>
        <dbReference type="ChEBI" id="CHEBI:18420"/>
    </cofactor>
</comment>
<dbReference type="InterPro" id="IPR012675">
    <property type="entry name" value="Beta-grasp_dom_sf"/>
</dbReference>
<dbReference type="GO" id="GO:0005737">
    <property type="term" value="C:cytoplasm"/>
    <property type="evidence" value="ECO:0007669"/>
    <property type="project" value="TreeGrafter"/>
</dbReference>
<dbReference type="InterPro" id="IPR012676">
    <property type="entry name" value="TGS-like"/>
</dbReference>
<evidence type="ECO:0000256" key="2">
    <source>
        <dbReference type="ARBA" id="ARBA00022723"/>
    </source>
</evidence>
<evidence type="ECO:0000256" key="6">
    <source>
        <dbReference type="HAMAP-Rule" id="MF_00944"/>
    </source>
</evidence>
<keyword evidence="4 6" id="KW-0067">ATP-binding</keyword>
<comment type="similarity">
    <text evidence="6">Belongs to the TRAFAC class OBG-HflX-like GTPase superfamily. OBG GTPase family. YchF/OLA1 subfamily.</text>
</comment>
<dbReference type="InterPro" id="IPR004396">
    <property type="entry name" value="ATPase_YchF/OLA1"/>
</dbReference>
<evidence type="ECO:0000256" key="1">
    <source>
        <dbReference type="ARBA" id="ARBA00001946"/>
    </source>
</evidence>
<dbReference type="InterPro" id="IPR006073">
    <property type="entry name" value="GTP-bd"/>
</dbReference>
<feature type="domain" description="TGS" evidence="8">
    <location>
        <begin position="280"/>
        <end position="365"/>
    </location>
</feature>
<dbReference type="Gene3D" id="3.10.20.30">
    <property type="match status" value="1"/>
</dbReference>
<dbReference type="GO" id="GO:0043023">
    <property type="term" value="F:ribosomal large subunit binding"/>
    <property type="evidence" value="ECO:0007669"/>
    <property type="project" value="UniProtKB-UniRule"/>
</dbReference>
<dbReference type="CDD" id="cd01900">
    <property type="entry name" value="YchF"/>
    <property type="match status" value="1"/>
</dbReference>
<dbReference type="FunFam" id="3.10.20.30:FF:000001">
    <property type="entry name" value="Ribosome-binding ATPase YchF"/>
    <property type="match status" value="1"/>
</dbReference>
<dbReference type="GO" id="GO:0005524">
    <property type="term" value="F:ATP binding"/>
    <property type="evidence" value="ECO:0007669"/>
    <property type="project" value="UniProtKB-UniRule"/>
</dbReference>
<dbReference type="Gene3D" id="1.10.150.300">
    <property type="entry name" value="TGS-like domain"/>
    <property type="match status" value="1"/>
</dbReference>
<dbReference type="Proteomes" id="UP000018735">
    <property type="component" value="Chromosome"/>
</dbReference>
<dbReference type="Pfam" id="PF06071">
    <property type="entry name" value="YchF-GTPase_C"/>
    <property type="match status" value="1"/>
</dbReference>
<dbReference type="PANTHER" id="PTHR23305">
    <property type="entry name" value="OBG GTPASE FAMILY"/>
    <property type="match status" value="1"/>
</dbReference>
<name>A0A0F6CLE3_MYCGL</name>
<dbReference type="Gene3D" id="3.40.50.300">
    <property type="entry name" value="P-loop containing nucleotide triphosphate hydrolases"/>
    <property type="match status" value="1"/>
</dbReference>
<dbReference type="FunFam" id="1.10.150.300:FF:000001">
    <property type="entry name" value="Ribosome-binding ATPase YchF"/>
    <property type="match status" value="1"/>
</dbReference>
<dbReference type="InterPro" id="IPR004095">
    <property type="entry name" value="TGS"/>
</dbReference>
<keyword evidence="2" id="KW-0479">Metal-binding</keyword>